<proteinExistence type="predicted"/>
<gene>
    <name evidence="2" type="ORF">FNC33_03255</name>
</gene>
<feature type="domain" description="Transposase IS200-like" evidence="1">
    <location>
        <begin position="12"/>
        <end position="154"/>
    </location>
</feature>
<dbReference type="GO" id="GO:0043565">
    <property type="term" value="F:sequence-specific DNA binding"/>
    <property type="evidence" value="ECO:0007669"/>
    <property type="project" value="TreeGrafter"/>
</dbReference>
<dbReference type="Proteomes" id="UP000469081">
    <property type="component" value="Unassembled WGS sequence"/>
</dbReference>
<reference evidence="2 3" key="1">
    <citation type="submission" date="2019-06" db="EMBL/GenBank/DDBJ databases">
        <title>Phylogeography and genetic diversity of Francisella tularensis subsp. holarctica in France (1947-2018).</title>
        <authorList>
            <person name="Kevin M."/>
            <person name="Madani N."/>
            <person name="Maurin M."/>
        </authorList>
    </citation>
    <scope>NUCLEOTIDE SEQUENCE [LARGE SCALE GENOMIC DNA]</scope>
    <source>
        <strain evidence="2 3">ATCC 15482</strain>
    </source>
</reference>
<name>A0A6I4RRG0_FRATU</name>
<dbReference type="InterPro" id="IPR036515">
    <property type="entry name" value="Transposase_17_sf"/>
</dbReference>
<dbReference type="Gene3D" id="3.30.70.1290">
    <property type="entry name" value="Transposase IS200-like"/>
    <property type="match status" value="1"/>
</dbReference>
<dbReference type="Pfam" id="PF01797">
    <property type="entry name" value="Y1_Tnp"/>
    <property type="match status" value="1"/>
</dbReference>
<dbReference type="AlphaFoldDB" id="A0A6I4RRG0"/>
<dbReference type="PANTHER" id="PTHR36966">
    <property type="entry name" value="REP-ASSOCIATED TYROSINE TRANSPOSASE"/>
    <property type="match status" value="1"/>
</dbReference>
<dbReference type="SUPFAM" id="SSF143422">
    <property type="entry name" value="Transposase IS200-like"/>
    <property type="match status" value="1"/>
</dbReference>
<evidence type="ECO:0000313" key="3">
    <source>
        <dbReference type="Proteomes" id="UP000469081"/>
    </source>
</evidence>
<evidence type="ECO:0000259" key="1">
    <source>
        <dbReference type="SMART" id="SM01321"/>
    </source>
</evidence>
<accession>A0A6I4RRG0</accession>
<dbReference type="EMBL" id="VJEZ01000003">
    <property type="protein sequence ID" value="MWZ39568.1"/>
    <property type="molecule type" value="Genomic_DNA"/>
</dbReference>
<organism evidence="2 3">
    <name type="scientific">Francisella tularensis</name>
    <dbReference type="NCBI Taxonomy" id="263"/>
    <lineage>
        <taxon>Bacteria</taxon>
        <taxon>Pseudomonadati</taxon>
        <taxon>Pseudomonadota</taxon>
        <taxon>Gammaproteobacteria</taxon>
        <taxon>Thiotrichales</taxon>
        <taxon>Francisellaceae</taxon>
        <taxon>Francisella</taxon>
    </lineage>
</organism>
<evidence type="ECO:0000313" key="2">
    <source>
        <dbReference type="EMBL" id="MWZ39568.1"/>
    </source>
</evidence>
<dbReference type="PANTHER" id="PTHR36966:SF1">
    <property type="entry name" value="REP-ASSOCIATED TYROSINE TRANSPOSASE"/>
    <property type="match status" value="1"/>
</dbReference>
<dbReference type="SMART" id="SM01321">
    <property type="entry name" value="Y1_Tnp"/>
    <property type="match status" value="1"/>
</dbReference>
<dbReference type="GO" id="GO:0004803">
    <property type="term" value="F:transposase activity"/>
    <property type="evidence" value="ECO:0007669"/>
    <property type="project" value="InterPro"/>
</dbReference>
<sequence length="179" mass="21072">MTLKQNLPHIDAINSYQFVTFRTKDSIDSFVLNLQSQNIPNNTKQASIDSYLDNSPKGAYLNNHILDSLYRYLVNLDNRIYELIAFSIMPNHVHILFKQTQPIAKTMQQIKGGSAKLINDILNRKDSLWCSDYFDRAIRDEKHFETTYNYIKNNALKARLQDHHKRFYSIYYSQMEKGL</sequence>
<dbReference type="InterPro" id="IPR052715">
    <property type="entry name" value="RAYT_transposase"/>
</dbReference>
<dbReference type="InterPro" id="IPR002686">
    <property type="entry name" value="Transposase_17"/>
</dbReference>
<comment type="caution">
    <text evidence="2">The sequence shown here is derived from an EMBL/GenBank/DDBJ whole genome shotgun (WGS) entry which is preliminary data.</text>
</comment>
<protein>
    <recommendedName>
        <fullName evidence="1">Transposase IS200-like domain-containing protein</fullName>
    </recommendedName>
</protein>
<dbReference type="GO" id="GO:0006313">
    <property type="term" value="P:DNA transposition"/>
    <property type="evidence" value="ECO:0007669"/>
    <property type="project" value="InterPro"/>
</dbReference>
<dbReference type="RefSeq" id="WP_003040244.1">
    <property type="nucleotide sequence ID" value="NZ_VJEZ01000003.1"/>
</dbReference>